<keyword evidence="4 10" id="KW-0067">ATP-binding</keyword>
<evidence type="ECO:0000256" key="2">
    <source>
        <dbReference type="ARBA" id="ARBA00022692"/>
    </source>
</evidence>
<dbReference type="InterPro" id="IPR017871">
    <property type="entry name" value="ABC_transporter-like_CS"/>
</dbReference>
<dbReference type="InterPro" id="IPR011527">
    <property type="entry name" value="ABC1_TM_dom"/>
</dbReference>
<feature type="transmembrane region" description="Helical" evidence="7">
    <location>
        <begin position="48"/>
        <end position="68"/>
    </location>
</feature>
<organism evidence="10 11">
    <name type="scientific">Facklamia lactis</name>
    <dbReference type="NCBI Taxonomy" id="2749967"/>
    <lineage>
        <taxon>Bacteria</taxon>
        <taxon>Bacillati</taxon>
        <taxon>Bacillota</taxon>
        <taxon>Bacilli</taxon>
        <taxon>Lactobacillales</taxon>
        <taxon>Aerococcaceae</taxon>
        <taxon>Facklamia</taxon>
    </lineage>
</organism>
<evidence type="ECO:0000259" key="9">
    <source>
        <dbReference type="PROSITE" id="PS50929"/>
    </source>
</evidence>
<dbReference type="SUPFAM" id="SSF90123">
    <property type="entry name" value="ABC transporter transmembrane region"/>
    <property type="match status" value="1"/>
</dbReference>
<dbReference type="Pfam" id="PF00664">
    <property type="entry name" value="ABC_membrane"/>
    <property type="match status" value="1"/>
</dbReference>
<keyword evidence="11" id="KW-1185">Reference proteome</keyword>
<feature type="transmembrane region" description="Helical" evidence="7">
    <location>
        <begin position="151"/>
        <end position="169"/>
    </location>
</feature>
<dbReference type="SUPFAM" id="SSF52540">
    <property type="entry name" value="P-loop containing nucleoside triphosphate hydrolases"/>
    <property type="match status" value="1"/>
</dbReference>
<dbReference type="GO" id="GO:0005524">
    <property type="term" value="F:ATP binding"/>
    <property type="evidence" value="ECO:0007669"/>
    <property type="project" value="UniProtKB-KW"/>
</dbReference>
<dbReference type="Proteomes" id="UP000721415">
    <property type="component" value="Unassembled WGS sequence"/>
</dbReference>
<evidence type="ECO:0000256" key="5">
    <source>
        <dbReference type="ARBA" id="ARBA00022989"/>
    </source>
</evidence>
<dbReference type="Gene3D" id="1.20.1560.10">
    <property type="entry name" value="ABC transporter type 1, transmembrane domain"/>
    <property type="match status" value="1"/>
</dbReference>
<feature type="transmembrane region" description="Helical" evidence="7">
    <location>
        <begin position="12"/>
        <end position="36"/>
    </location>
</feature>
<dbReference type="PANTHER" id="PTHR24221:SF654">
    <property type="entry name" value="ATP-BINDING CASSETTE SUB-FAMILY B MEMBER 6"/>
    <property type="match status" value="1"/>
</dbReference>
<comment type="caution">
    <text evidence="10">The sequence shown here is derived from an EMBL/GenBank/DDBJ whole genome shotgun (WGS) entry which is preliminary data.</text>
</comment>
<keyword evidence="6 7" id="KW-0472">Membrane</keyword>
<evidence type="ECO:0000259" key="8">
    <source>
        <dbReference type="PROSITE" id="PS50893"/>
    </source>
</evidence>
<dbReference type="PANTHER" id="PTHR24221">
    <property type="entry name" value="ATP-BINDING CASSETTE SUB-FAMILY B"/>
    <property type="match status" value="1"/>
</dbReference>
<feature type="domain" description="ABC transporter" evidence="8">
    <location>
        <begin position="327"/>
        <end position="540"/>
    </location>
</feature>
<comment type="subcellular location">
    <subcellularLocation>
        <location evidence="1">Cell membrane</location>
        <topology evidence="1">Multi-pass membrane protein</topology>
    </subcellularLocation>
</comment>
<dbReference type="PROSITE" id="PS50893">
    <property type="entry name" value="ABC_TRANSPORTER_2"/>
    <property type="match status" value="1"/>
</dbReference>
<evidence type="ECO:0000256" key="3">
    <source>
        <dbReference type="ARBA" id="ARBA00022741"/>
    </source>
</evidence>
<keyword evidence="3" id="KW-0547">Nucleotide-binding</keyword>
<evidence type="ECO:0000313" key="11">
    <source>
        <dbReference type="Proteomes" id="UP000721415"/>
    </source>
</evidence>
<dbReference type="EMBL" id="JACBXQ010000002">
    <property type="protein sequence ID" value="MBG9986283.1"/>
    <property type="molecule type" value="Genomic_DNA"/>
</dbReference>
<dbReference type="RefSeq" id="WP_197115185.1">
    <property type="nucleotide sequence ID" value="NZ_JACBXQ010000002.1"/>
</dbReference>
<evidence type="ECO:0000256" key="4">
    <source>
        <dbReference type="ARBA" id="ARBA00022840"/>
    </source>
</evidence>
<keyword evidence="2 7" id="KW-0812">Transmembrane</keyword>
<dbReference type="PROSITE" id="PS50929">
    <property type="entry name" value="ABC_TM1F"/>
    <property type="match status" value="1"/>
</dbReference>
<dbReference type="SMART" id="SM00382">
    <property type="entry name" value="AAA"/>
    <property type="match status" value="1"/>
</dbReference>
<dbReference type="Pfam" id="PF00005">
    <property type="entry name" value="ABC_tran"/>
    <property type="match status" value="1"/>
</dbReference>
<feature type="transmembrane region" description="Helical" evidence="7">
    <location>
        <begin position="265"/>
        <end position="293"/>
    </location>
</feature>
<dbReference type="Gene3D" id="3.40.50.300">
    <property type="entry name" value="P-loop containing nucleotide triphosphate hydrolases"/>
    <property type="match status" value="1"/>
</dbReference>
<dbReference type="InterPro" id="IPR039421">
    <property type="entry name" value="Type_1_exporter"/>
</dbReference>
<evidence type="ECO:0000256" key="7">
    <source>
        <dbReference type="SAM" id="Phobius"/>
    </source>
</evidence>
<proteinExistence type="predicted"/>
<feature type="transmembrane region" description="Helical" evidence="7">
    <location>
        <begin position="241"/>
        <end position="259"/>
    </location>
</feature>
<feature type="domain" description="ABC transmembrane type-1" evidence="9">
    <location>
        <begin position="13"/>
        <end position="294"/>
    </location>
</feature>
<feature type="transmembrane region" description="Helical" evidence="7">
    <location>
        <begin position="123"/>
        <end position="145"/>
    </location>
</feature>
<dbReference type="InterPro" id="IPR003593">
    <property type="entry name" value="AAA+_ATPase"/>
</dbReference>
<sequence length="540" mass="61824">MVEIFNQRRKELIIFTLLTISLSILTVSSALILKLFSDVAQNQSNITYSQLVIITSIFILVQYGIHYFQQLQTEKLSKLLSNDMKKRIIQYISELTIDEFHEKGVGYYISLLTSQVKFIEDNFFYSIFWGGYLFCQFLAALIGSMLIQPKLVIFSLLLCIPFVLIPYLLKSKIVDQSEKITRTIHESQENIQDFLNGKVIWNSYGKNDKFIDLATNNINTLYEHEADKITLDNQIGIINKIFSEILFYGTWLAGIYFILKGQLTFGSLLAFTNLIANLAFPLNSAIGILTNYIGGNKVANDLMDMINTRQNRTIIDFEKEYKASNCLEFDDVTLNKQGRQILNHIDVQFDLFHKYLIIGESGSGKSSLIKILFENPQLTTGKIYYKGQALTYQTNQDFIEEVAYIPQDGYIFYDSLFNNITLFEKNPDSEKVLECLKMSGLSKWSQDEIINKNSISGGEKQRLLLARAIYKDPKFLIIDELSSSLDPQLIPQIEETLLNLPIGFICISHKYTSNFAQKVDKIFVVENGLVIETQATDIHV</sequence>
<gene>
    <name evidence="10" type="ORF">HZY91_05175</name>
</gene>
<accession>A0ABS0LQ55</accession>
<dbReference type="InterPro" id="IPR036640">
    <property type="entry name" value="ABC1_TM_sf"/>
</dbReference>
<name>A0ABS0LQ55_9LACT</name>
<evidence type="ECO:0000313" key="10">
    <source>
        <dbReference type="EMBL" id="MBG9986283.1"/>
    </source>
</evidence>
<dbReference type="InterPro" id="IPR027417">
    <property type="entry name" value="P-loop_NTPase"/>
</dbReference>
<evidence type="ECO:0000256" key="1">
    <source>
        <dbReference type="ARBA" id="ARBA00004651"/>
    </source>
</evidence>
<dbReference type="InterPro" id="IPR003439">
    <property type="entry name" value="ABC_transporter-like_ATP-bd"/>
</dbReference>
<keyword evidence="5 7" id="KW-1133">Transmembrane helix</keyword>
<evidence type="ECO:0000256" key="6">
    <source>
        <dbReference type="ARBA" id="ARBA00023136"/>
    </source>
</evidence>
<dbReference type="PROSITE" id="PS00211">
    <property type="entry name" value="ABC_TRANSPORTER_1"/>
    <property type="match status" value="1"/>
</dbReference>
<reference evidence="10 11" key="1">
    <citation type="submission" date="2020-07" db="EMBL/GenBank/DDBJ databases">
        <title>Facklamia lactis sp. nov., isolated from raw milk.</title>
        <authorList>
            <person name="Doll E.V."/>
            <person name="Huptas C."/>
            <person name="Staib L."/>
            <person name="Wenning M."/>
            <person name="Scherer S."/>
        </authorList>
    </citation>
    <scope>NUCLEOTIDE SEQUENCE [LARGE SCALE GENOMIC DNA]</scope>
    <source>
        <strain evidence="10 11">DSM 111018</strain>
    </source>
</reference>
<protein>
    <submittedName>
        <fullName evidence="10">ABC transporter ATP-binding protein</fullName>
    </submittedName>
</protein>